<evidence type="ECO:0000256" key="3">
    <source>
        <dbReference type="ARBA" id="ARBA00022692"/>
    </source>
</evidence>
<keyword evidence="4 7" id="KW-1133">Transmembrane helix</keyword>
<dbReference type="Pfam" id="PF10615">
    <property type="entry name" value="DUF2470"/>
    <property type="match status" value="1"/>
</dbReference>
<feature type="transmembrane region" description="Helical" evidence="7">
    <location>
        <begin position="708"/>
        <end position="730"/>
    </location>
</feature>
<keyword evidence="5 7" id="KW-0472">Membrane</keyword>
<feature type="domain" description="CREG-like beta-barrel" evidence="9">
    <location>
        <begin position="99"/>
        <end position="222"/>
    </location>
</feature>
<name>A0A8J5SQ68_ZIZPA</name>
<dbReference type="NCBIfam" id="TIGR00803">
    <property type="entry name" value="nst"/>
    <property type="match status" value="1"/>
</dbReference>
<feature type="transmembrane region" description="Helical" evidence="7">
    <location>
        <begin position="676"/>
        <end position="696"/>
    </location>
</feature>
<feature type="domain" description="DUF2470" evidence="8">
    <location>
        <begin position="252"/>
        <end position="325"/>
    </location>
</feature>
<evidence type="ECO:0000256" key="4">
    <source>
        <dbReference type="ARBA" id="ARBA00022989"/>
    </source>
</evidence>
<dbReference type="InterPro" id="IPR007271">
    <property type="entry name" value="Nuc_sug_transpt"/>
</dbReference>
<comment type="subcellular location">
    <subcellularLocation>
        <location evidence="1">Endomembrane system</location>
        <topology evidence="1">Multi-pass membrane protein</topology>
    </subcellularLocation>
</comment>
<proteinExistence type="predicted"/>
<dbReference type="Pfam" id="PF13883">
    <property type="entry name" value="CREG_beta-barrel"/>
    <property type="match status" value="1"/>
</dbReference>
<comment type="caution">
    <text evidence="10">The sequence shown here is derived from an EMBL/GenBank/DDBJ whole genome shotgun (WGS) entry which is preliminary data.</text>
</comment>
<dbReference type="InterPro" id="IPR055343">
    <property type="entry name" value="CREG_beta-barrel"/>
</dbReference>
<evidence type="ECO:0000256" key="6">
    <source>
        <dbReference type="SAM" id="MobiDB-lite"/>
    </source>
</evidence>
<dbReference type="InterPro" id="IPR019595">
    <property type="entry name" value="DUF2470"/>
</dbReference>
<evidence type="ECO:0000256" key="2">
    <source>
        <dbReference type="ARBA" id="ARBA00022448"/>
    </source>
</evidence>
<dbReference type="EMBL" id="JAAALK010000282">
    <property type="protein sequence ID" value="KAG8080021.1"/>
    <property type="molecule type" value="Genomic_DNA"/>
</dbReference>
<dbReference type="PANTHER" id="PTHR10231">
    <property type="entry name" value="NUCLEOTIDE-SUGAR TRANSMEMBRANE TRANSPORTER"/>
    <property type="match status" value="1"/>
</dbReference>
<gene>
    <name evidence="10" type="ORF">GUJ93_ZPchr0007g4330</name>
</gene>
<accession>A0A8J5SQ68</accession>
<dbReference type="OrthoDB" id="2138282at2759"/>
<dbReference type="GO" id="GO:0015165">
    <property type="term" value="F:pyrimidine nucleotide-sugar transmembrane transporter activity"/>
    <property type="evidence" value="ECO:0007669"/>
    <property type="project" value="InterPro"/>
</dbReference>
<feature type="transmembrane region" description="Helical" evidence="7">
    <location>
        <begin position="737"/>
        <end position="757"/>
    </location>
</feature>
<feature type="transmembrane region" description="Helical" evidence="7">
    <location>
        <begin position="640"/>
        <end position="664"/>
    </location>
</feature>
<protein>
    <recommendedName>
        <fullName evidence="12">DUF2470 domain-containing protein</fullName>
    </recommendedName>
</protein>
<evidence type="ECO:0000259" key="9">
    <source>
        <dbReference type="Pfam" id="PF13883"/>
    </source>
</evidence>
<dbReference type="GO" id="GO:0000139">
    <property type="term" value="C:Golgi membrane"/>
    <property type="evidence" value="ECO:0007669"/>
    <property type="project" value="UniProtKB-SubCell"/>
</dbReference>
<keyword evidence="3 7" id="KW-0812">Transmembrane</keyword>
<dbReference type="Pfam" id="PF04142">
    <property type="entry name" value="Nuc_sug_transp"/>
    <property type="match status" value="1"/>
</dbReference>
<evidence type="ECO:0000259" key="8">
    <source>
        <dbReference type="Pfam" id="PF10615"/>
    </source>
</evidence>
<keyword evidence="11" id="KW-1185">Reference proteome</keyword>
<evidence type="ECO:0000313" key="11">
    <source>
        <dbReference type="Proteomes" id="UP000729402"/>
    </source>
</evidence>
<reference evidence="10" key="1">
    <citation type="journal article" date="2021" name="bioRxiv">
        <title>Whole Genome Assembly and Annotation of Northern Wild Rice, Zizania palustris L., Supports a Whole Genome Duplication in the Zizania Genus.</title>
        <authorList>
            <person name="Haas M."/>
            <person name="Kono T."/>
            <person name="Macchietto M."/>
            <person name="Millas R."/>
            <person name="McGilp L."/>
            <person name="Shao M."/>
            <person name="Duquette J."/>
            <person name="Hirsch C.N."/>
            <person name="Kimball J."/>
        </authorList>
    </citation>
    <scope>NUCLEOTIDE SEQUENCE</scope>
    <source>
        <tissue evidence="10">Fresh leaf tissue</tissue>
    </source>
</reference>
<reference evidence="10" key="2">
    <citation type="submission" date="2021-02" db="EMBL/GenBank/DDBJ databases">
        <authorList>
            <person name="Kimball J.A."/>
            <person name="Haas M.W."/>
            <person name="Macchietto M."/>
            <person name="Kono T."/>
            <person name="Duquette J."/>
            <person name="Shao M."/>
        </authorList>
    </citation>
    <scope>NUCLEOTIDE SEQUENCE</scope>
    <source>
        <tissue evidence="10">Fresh leaf tissue</tissue>
    </source>
</reference>
<feature type="transmembrane region" description="Helical" evidence="7">
    <location>
        <begin position="763"/>
        <end position="782"/>
    </location>
</feature>
<dbReference type="Proteomes" id="UP000729402">
    <property type="component" value="Unassembled WGS sequence"/>
</dbReference>
<feature type="region of interest" description="Disordered" evidence="6">
    <location>
        <begin position="384"/>
        <end position="456"/>
    </location>
</feature>
<sequence>MKPLLLTPAARLAAAPSTLSRMLHLQSGRHHAHASFSNRLSLSLLLGSRRSFRRGRFFASSSSQMAAPADAPGGSADAFEVIRAHQAKAARLPPVEEIRTILDQSVRGVLATHSQEHIGYPSGSMVDFACDQDGSPILAVSSLAIHSKNLSGNSKCSLLVAKDPEDRTDTVITVYGDATPVSDQEKDAVRSAYLRRHPEAFWVDFGDFRFLHIKPKAVRYVSGVATAILGSGEFSAAEFKEAKVDPISQFSTPITSHMNKDHADDTKLIVQHSTTVKVDFAYMLDVDSLGFNVKACYDGSALKLRIPFPRRANDRKDVKTLIVEMLQAARASSRTGCYVQNWTATISRGPISYLRRASSLLPSPLSRPSAALPHADTRRVLLYRSRTRPHRAVSATGVVPHRFPPSRGSDRNGSCGGDGGRGRGESRSREGEMEYRRVKDQESYDAVSQKDIESPVERSLSSGAAISSLSTAGGSKGNNSWKLKSIVTLALTLLTSSQAILIVWSKRAGKYEYSVTTANFSVEALKCLLSLIALYRTWNSQGVTEDNRLSTSFDEVSVYPIPAILYMVKNLLQYYIFAYVDAPAYQILKNLNIISTGVLYRIILKKKLSEIQWAAFILLCAGCTTAQLNPSSDHVLQTPIQGWMMAIVMALLSGFAGVYTEAIIKKRPSRNINVQNFWLYIFGMLFNLVAICVQDFDAVMNKGFFHGYSFITILMILNHALSGIAVSMVMKYADNIVKVYSTSVAMLLTAVVSVFLFDFHLSLAFFLGSTVVSVSVYLHSVGKPQPQK</sequence>
<feature type="compositionally biased region" description="Basic and acidic residues" evidence="6">
    <location>
        <begin position="420"/>
        <end position="456"/>
    </location>
</feature>
<evidence type="ECO:0000256" key="7">
    <source>
        <dbReference type="SAM" id="Phobius"/>
    </source>
</evidence>
<evidence type="ECO:0000256" key="1">
    <source>
        <dbReference type="ARBA" id="ARBA00004127"/>
    </source>
</evidence>
<organism evidence="10 11">
    <name type="scientific">Zizania palustris</name>
    <name type="common">Northern wild rice</name>
    <dbReference type="NCBI Taxonomy" id="103762"/>
    <lineage>
        <taxon>Eukaryota</taxon>
        <taxon>Viridiplantae</taxon>
        <taxon>Streptophyta</taxon>
        <taxon>Embryophyta</taxon>
        <taxon>Tracheophyta</taxon>
        <taxon>Spermatophyta</taxon>
        <taxon>Magnoliopsida</taxon>
        <taxon>Liliopsida</taxon>
        <taxon>Poales</taxon>
        <taxon>Poaceae</taxon>
        <taxon>BOP clade</taxon>
        <taxon>Oryzoideae</taxon>
        <taxon>Oryzeae</taxon>
        <taxon>Zizaniinae</taxon>
        <taxon>Zizania</taxon>
    </lineage>
</organism>
<evidence type="ECO:0008006" key="12">
    <source>
        <dbReference type="Google" id="ProtNLM"/>
    </source>
</evidence>
<keyword evidence="2" id="KW-0813">Transport</keyword>
<dbReference type="AlphaFoldDB" id="A0A8J5SQ68"/>
<evidence type="ECO:0000256" key="5">
    <source>
        <dbReference type="ARBA" id="ARBA00023136"/>
    </source>
</evidence>
<evidence type="ECO:0000313" key="10">
    <source>
        <dbReference type="EMBL" id="KAG8080021.1"/>
    </source>
</evidence>